<accession>F9GDA3</accession>
<dbReference type="AlphaFoldDB" id="F9GDA3"/>
<evidence type="ECO:0000313" key="2">
    <source>
        <dbReference type="EMBL" id="EGU72854.1"/>
    </source>
</evidence>
<feature type="region of interest" description="Disordered" evidence="1">
    <location>
        <begin position="222"/>
        <end position="245"/>
    </location>
</feature>
<dbReference type="EMBL" id="AFQF01005404">
    <property type="protein sequence ID" value="EGU72854.1"/>
    <property type="molecule type" value="Genomic_DNA"/>
</dbReference>
<feature type="compositionally biased region" description="Basic and acidic residues" evidence="1">
    <location>
        <begin position="222"/>
        <end position="233"/>
    </location>
</feature>
<sequence length="375" mass="42974">MSSVIQCQTCYCDFSCSDSLSAHIEQFDSEEWLLIQELTLYRHHISNNEFDAWLLTQERALRRHENFDVESDARLLSQERALHHKSKPRESHICQRCDQSFKTLKDLDSHIGNYQLHEMHSLGKLARCRLHFRPPDISYARDNDDQCPVEGCSHKSDDLSNRKRHFEKLCPDEKCQRSFDSASPFIHHRCTSERDVERHVLRLKKAARQRAAQEYQLATKALRTEAHGKKNREYAPPLSDRPDKRRLLLSPSQAPIIEELSIASNIPPSDFRPNNTESFSALNHRTPAQYDNNLNGAFFLTNEGVGMIPPVNGGLDGAYYLMNDFAETNGGFYFTNEYTNMDNQSVHVHHHTMLEAAHPSGSDDPLLGAARGQTT</sequence>
<comment type="caution">
    <text evidence="2">The sequence shown here is derived from an EMBL/GenBank/DDBJ whole genome shotgun (WGS) entry which is preliminary data.</text>
</comment>
<protein>
    <recommendedName>
        <fullName evidence="3">C2H2-type domain-containing protein</fullName>
    </recommendedName>
</protein>
<feature type="region of interest" description="Disordered" evidence="1">
    <location>
        <begin position="356"/>
        <end position="375"/>
    </location>
</feature>
<evidence type="ECO:0008006" key="3">
    <source>
        <dbReference type="Google" id="ProtNLM"/>
    </source>
</evidence>
<reference evidence="2" key="1">
    <citation type="journal article" date="2012" name="Mol. Plant Microbe Interact.">
        <title>A highly conserved effector in Fusarium oxysporum is required for full virulence on Arabidopsis.</title>
        <authorList>
            <person name="Thatcher L.F."/>
            <person name="Gardiner D.M."/>
            <person name="Kazan K."/>
            <person name="Manners J."/>
        </authorList>
    </citation>
    <scope>NUCLEOTIDE SEQUENCE [LARGE SCALE GENOMIC DNA]</scope>
    <source>
        <strain evidence="2">Fo5176</strain>
    </source>
</reference>
<evidence type="ECO:0000256" key="1">
    <source>
        <dbReference type="SAM" id="MobiDB-lite"/>
    </source>
</evidence>
<proteinExistence type="predicted"/>
<name>F9GDA3_FUSOF</name>
<organism evidence="2">
    <name type="scientific">Fusarium oxysporum (strain Fo5176)</name>
    <name type="common">Fusarium vascular wilt</name>
    <dbReference type="NCBI Taxonomy" id="660025"/>
    <lineage>
        <taxon>Eukaryota</taxon>
        <taxon>Fungi</taxon>
        <taxon>Dikarya</taxon>
        <taxon>Ascomycota</taxon>
        <taxon>Pezizomycotina</taxon>
        <taxon>Sordariomycetes</taxon>
        <taxon>Hypocreomycetidae</taxon>
        <taxon>Hypocreales</taxon>
        <taxon>Nectriaceae</taxon>
        <taxon>Fusarium</taxon>
        <taxon>Fusarium oxysporum species complex</taxon>
    </lineage>
</organism>
<gene>
    <name evidence="2" type="ORF">FOXB_16637</name>
</gene>
<dbReference type="OrthoDB" id="5024661at2759"/>